<comment type="similarity">
    <text evidence="1">Belongs to the DprA/Smf family.</text>
</comment>
<dbReference type="InterPro" id="IPR010994">
    <property type="entry name" value="RuvA_2-like"/>
</dbReference>
<reference evidence="5 6" key="1">
    <citation type="submission" date="2022-01" db="EMBL/GenBank/DDBJ databases">
        <title>Flavihumibacter sp. nov., isolated from sediment of a river.</title>
        <authorList>
            <person name="Liu H."/>
        </authorList>
    </citation>
    <scope>NUCLEOTIDE SEQUENCE [LARGE SCALE GENOMIC DNA]</scope>
    <source>
        <strain evidence="5 6">RY-1</strain>
    </source>
</reference>
<evidence type="ECO:0000313" key="5">
    <source>
        <dbReference type="EMBL" id="MCF1713914.1"/>
    </source>
</evidence>
<gene>
    <name evidence="5" type="primary">dprA</name>
    <name evidence="5" type="ORF">L0U88_04625</name>
</gene>
<keyword evidence="2" id="KW-0227">DNA damage</keyword>
<feature type="domain" description="Helix-hairpin-helix DNA-binding motif class 1" evidence="4">
    <location>
        <begin position="41"/>
        <end position="60"/>
    </location>
</feature>
<dbReference type="Pfam" id="PF02481">
    <property type="entry name" value="DNA_processg_A"/>
    <property type="match status" value="1"/>
</dbReference>
<name>A0ABS9BFI4_9BACT</name>
<dbReference type="SMART" id="SM00278">
    <property type="entry name" value="HhH1"/>
    <property type="match status" value="1"/>
</dbReference>
<dbReference type="InterPro" id="IPR003488">
    <property type="entry name" value="DprA"/>
</dbReference>
<dbReference type="NCBIfam" id="TIGR00732">
    <property type="entry name" value="dprA"/>
    <property type="match status" value="1"/>
</dbReference>
<dbReference type="InterPro" id="IPR041614">
    <property type="entry name" value="DprA_WH"/>
</dbReference>
<evidence type="ECO:0000259" key="4">
    <source>
        <dbReference type="SMART" id="SM00278"/>
    </source>
</evidence>
<keyword evidence="6" id="KW-1185">Reference proteome</keyword>
<dbReference type="Pfam" id="PF17782">
    <property type="entry name" value="WHD_DprA"/>
    <property type="match status" value="1"/>
</dbReference>
<evidence type="ECO:0000313" key="6">
    <source>
        <dbReference type="Proteomes" id="UP001200145"/>
    </source>
</evidence>
<keyword evidence="3" id="KW-0234">DNA repair</keyword>
<evidence type="ECO:0000256" key="1">
    <source>
        <dbReference type="ARBA" id="ARBA00006525"/>
    </source>
</evidence>
<organism evidence="5 6">
    <name type="scientific">Flavihumibacter fluminis</name>
    <dbReference type="NCBI Taxonomy" id="2909236"/>
    <lineage>
        <taxon>Bacteria</taxon>
        <taxon>Pseudomonadati</taxon>
        <taxon>Bacteroidota</taxon>
        <taxon>Chitinophagia</taxon>
        <taxon>Chitinophagales</taxon>
        <taxon>Chitinophagaceae</taxon>
        <taxon>Flavihumibacter</taxon>
    </lineage>
</organism>
<accession>A0ABS9BFI4</accession>
<dbReference type="Pfam" id="PF12826">
    <property type="entry name" value="HHH_2"/>
    <property type="match status" value="1"/>
</dbReference>
<dbReference type="Proteomes" id="UP001200145">
    <property type="component" value="Unassembled WGS sequence"/>
</dbReference>
<dbReference type="SUPFAM" id="SSF47781">
    <property type="entry name" value="RuvA domain 2-like"/>
    <property type="match status" value="1"/>
</dbReference>
<dbReference type="RefSeq" id="WP_234864441.1">
    <property type="nucleotide sequence ID" value="NZ_JAKEVY010000001.1"/>
</dbReference>
<proteinExistence type="inferred from homology"/>
<evidence type="ECO:0000256" key="2">
    <source>
        <dbReference type="ARBA" id="ARBA00022763"/>
    </source>
</evidence>
<dbReference type="EMBL" id="JAKEVY010000001">
    <property type="protein sequence ID" value="MCF1713914.1"/>
    <property type="molecule type" value="Genomic_DNA"/>
</dbReference>
<comment type="caution">
    <text evidence="5">The sequence shown here is derived from an EMBL/GenBank/DDBJ whole genome shotgun (WGS) entry which is preliminary data.</text>
</comment>
<dbReference type="InterPro" id="IPR003583">
    <property type="entry name" value="Hlx-hairpin-Hlx_DNA-bd_motif"/>
</dbReference>
<dbReference type="InterPro" id="IPR041663">
    <property type="entry name" value="DisA/LigA_HHH"/>
</dbReference>
<dbReference type="InterPro" id="IPR036388">
    <property type="entry name" value="WH-like_DNA-bd_sf"/>
</dbReference>
<dbReference type="SUPFAM" id="SSF102405">
    <property type="entry name" value="MCP/YpsA-like"/>
    <property type="match status" value="1"/>
</dbReference>
<dbReference type="InterPro" id="IPR057666">
    <property type="entry name" value="DrpA_SLOG"/>
</dbReference>
<dbReference type="PANTHER" id="PTHR43022">
    <property type="entry name" value="PROTEIN SMF"/>
    <property type="match status" value="1"/>
</dbReference>
<dbReference type="Gene3D" id="3.40.50.450">
    <property type="match status" value="1"/>
</dbReference>
<dbReference type="Gene3D" id="1.10.10.10">
    <property type="entry name" value="Winged helix-like DNA-binding domain superfamily/Winged helix DNA-binding domain"/>
    <property type="match status" value="1"/>
</dbReference>
<sequence>MEEEKYCQVALTRVAAVGYVHAKLLLEHFGSAKAIFNASIRELQAIEGIGPQRARQIREYAGFPECQKLVQQSEVKGIRLIGYGDPAYPESLKECYDPPSLLYYTGTASLNLPRSVAIIGTRNHTEYGRQLTQQLVKEFAAYNICIISGMAYGIDGLAHRTALEQGCTTIGVLAHGLDHIYPSAHTGMAKEILKSGGALLTEFPIGTKAQRHHFPIRNRIVAGISKAVIVIETGIRGGSVITAGMANSYNIPVFVLPGRLSDKSSAGCNRMVRDQKAILFTNVSDFLEEMQWKEKESGSRQAVQLGLLPDLDPSSTLLVHLLGKHGILPLDQLYILSGLESGTAAKAILDLELSGVIKLLPGRRYTLS</sequence>
<protein>
    <submittedName>
        <fullName evidence="5">DNA-processing protein DprA</fullName>
    </submittedName>
</protein>
<evidence type="ECO:0000256" key="3">
    <source>
        <dbReference type="ARBA" id="ARBA00023204"/>
    </source>
</evidence>
<dbReference type="PANTHER" id="PTHR43022:SF1">
    <property type="entry name" value="PROTEIN SMF"/>
    <property type="match status" value="1"/>
</dbReference>